<dbReference type="Proteomes" id="UP000009047">
    <property type="component" value="Chromosome"/>
</dbReference>
<dbReference type="EMBL" id="CP002085">
    <property type="protein sequence ID" value="ADK86493.1"/>
    <property type="molecule type" value="Genomic_DNA"/>
</dbReference>
<protein>
    <submittedName>
        <fullName evidence="1">Uncharacterized protein</fullName>
    </submittedName>
</protein>
<dbReference type="AlphaFoldDB" id="E1QLQ8"/>
<dbReference type="InterPro" id="IPR036444">
    <property type="entry name" value="PLipase_A2_dom_sf"/>
</dbReference>
<evidence type="ECO:0000313" key="1">
    <source>
        <dbReference type="EMBL" id="ADK86493.1"/>
    </source>
</evidence>
<dbReference type="GO" id="GO:0004623">
    <property type="term" value="F:phospholipase A2 activity"/>
    <property type="evidence" value="ECO:0007669"/>
    <property type="project" value="InterPro"/>
</dbReference>
<reference evidence="1 2" key="1">
    <citation type="journal article" date="2010" name="Stand. Genomic Sci.">
        <title>Complete genome sequence of Desulfarculus baarsii type strain (2st14).</title>
        <authorList>
            <person name="Sun H."/>
            <person name="Spring S."/>
            <person name="Lapidus A."/>
            <person name="Davenport K."/>
            <person name="Del Rio T.G."/>
            <person name="Tice H."/>
            <person name="Nolan M."/>
            <person name="Copeland A."/>
            <person name="Cheng J.F."/>
            <person name="Lucas S."/>
            <person name="Tapia R."/>
            <person name="Goodwin L."/>
            <person name="Pitluck S."/>
            <person name="Ivanova N."/>
            <person name="Pagani I."/>
            <person name="Mavromatis K."/>
            <person name="Ovchinnikova G."/>
            <person name="Pati A."/>
            <person name="Chen A."/>
            <person name="Palaniappan K."/>
            <person name="Hauser L."/>
            <person name="Chang Y.J."/>
            <person name="Jeffries C.D."/>
            <person name="Detter J.C."/>
            <person name="Han C."/>
            <person name="Rohde M."/>
            <person name="Brambilla E."/>
            <person name="Goker M."/>
            <person name="Woyke T."/>
            <person name="Bristow J."/>
            <person name="Eisen J.A."/>
            <person name="Markowitz V."/>
            <person name="Hugenholtz P."/>
            <person name="Kyrpides N.C."/>
            <person name="Klenk H.P."/>
            <person name="Land M."/>
        </authorList>
    </citation>
    <scope>NUCLEOTIDE SEQUENCE [LARGE SCALE GENOMIC DNA]</scope>
    <source>
        <strain evidence="2">ATCC 33931 / DSM 2075 / LMG 7858 / VKM B-1802 / 2st14</strain>
    </source>
</reference>
<proteinExistence type="predicted"/>
<gene>
    <name evidence="1" type="ordered locus">Deba_3140</name>
</gene>
<accession>E1QLQ8</accession>
<dbReference type="SUPFAM" id="SSF48619">
    <property type="entry name" value="Phospholipase A2, PLA2"/>
    <property type="match status" value="1"/>
</dbReference>
<dbReference type="Gene3D" id="1.20.90.10">
    <property type="entry name" value="Phospholipase A2 domain"/>
    <property type="match status" value="1"/>
</dbReference>
<organism evidence="1 2">
    <name type="scientific">Desulfarculus baarsii (strain ATCC 33931 / DSM 2075 / LMG 7858 / VKM B-1802 / 2st14)</name>
    <dbReference type="NCBI Taxonomy" id="644282"/>
    <lineage>
        <taxon>Bacteria</taxon>
        <taxon>Pseudomonadati</taxon>
        <taxon>Thermodesulfobacteriota</taxon>
        <taxon>Desulfarculia</taxon>
        <taxon>Desulfarculales</taxon>
        <taxon>Desulfarculaceae</taxon>
        <taxon>Desulfarculus</taxon>
    </lineage>
</organism>
<dbReference type="STRING" id="644282.Deba_3140"/>
<evidence type="ECO:0000313" key="2">
    <source>
        <dbReference type="Proteomes" id="UP000009047"/>
    </source>
</evidence>
<dbReference type="GO" id="GO:0050482">
    <property type="term" value="P:arachidonate secretion"/>
    <property type="evidence" value="ECO:0007669"/>
    <property type="project" value="InterPro"/>
</dbReference>
<dbReference type="GO" id="GO:0006644">
    <property type="term" value="P:phospholipid metabolic process"/>
    <property type="evidence" value="ECO:0007669"/>
    <property type="project" value="InterPro"/>
</dbReference>
<dbReference type="HOGENOM" id="CLU_1313743_0_0_7"/>
<dbReference type="KEGG" id="dbr:Deba_3140"/>
<name>E1QLQ8_DESB2</name>
<sequence length="209" mass="23419">MAGLYIKVIGYEWLSGGDNTCRPCQENNGQRYYVRPRPGQKALSEMPDAPLHPNCRCKARPIARVTVESSAGEQGGDDDYIQGGVRVMGGWWFNNGRTLWDGPVWKKWCGGDWGGGRDLRDPNAIGPADASPADAMDAVCKRHDDCYDSAVAREECDRRLVRELEALPADPARWPHPPVADEVEAADEYRTMALWWFKRKIEREALVGD</sequence>
<keyword evidence="2" id="KW-1185">Reference proteome</keyword>